<protein>
    <recommendedName>
        <fullName evidence="4">Type 4 fimbrial biogenesis protein PilX N-terminal domain-containing protein</fullName>
    </recommendedName>
</protein>
<keyword evidence="1" id="KW-0472">Membrane</keyword>
<reference evidence="2 3" key="1">
    <citation type="journal article" date="2016" name="Nat. Commun.">
        <title>Thousands of microbial genomes shed light on interconnected biogeochemical processes in an aquifer system.</title>
        <authorList>
            <person name="Anantharaman K."/>
            <person name="Brown C.T."/>
            <person name="Hug L.A."/>
            <person name="Sharon I."/>
            <person name="Castelle C.J."/>
            <person name="Probst A.J."/>
            <person name="Thomas B.C."/>
            <person name="Singh A."/>
            <person name="Wilkins M.J."/>
            <person name="Karaoz U."/>
            <person name="Brodie E.L."/>
            <person name="Williams K.H."/>
            <person name="Hubbard S.S."/>
            <person name="Banfield J.F."/>
        </authorList>
    </citation>
    <scope>NUCLEOTIDE SEQUENCE [LARGE SCALE GENOMIC DNA]</scope>
</reference>
<sequence length="414" mass="43244">MEDKNFNQRGFAALFMTLIILAIMFGIAMSISVFAVNNKKAAKNFTKSLQAYFAAEAGVEDILLRLDNGLNWSNPYRLAVGDSSATITVSGIIGGSRAITSEGNSQDRIRKVQVAYELSTTQVQLHYGAQIGDAGLVMQNNSIVNGNIFSDGSVNAQAGSRIEGTVKVAGVGNSITGATISGDAHVNTCSNSGITGTLYAPVEPAPGAECAYGSFISQSPPNPLPLPIQQNEIDQWKAEAQNGGTIGTQSFSSGITILGPVKIVGNLAIDGSAQVILKGTVWVTGNINVANNAQVRLDSDYGSLSGIIIGDGTVTLQNNSISSGSGTAGSYLMYISTAALNPALIVKNLAVADVVYTSNGWIHIQNNAVLRQITGYGIEVENNAVITYEIGLADVDFTSGPGAAWLVASWREIE</sequence>
<keyword evidence="1" id="KW-0812">Transmembrane</keyword>
<name>A0A1G2R7Z7_9BACT</name>
<feature type="transmembrane region" description="Helical" evidence="1">
    <location>
        <begin position="12"/>
        <end position="36"/>
    </location>
</feature>
<evidence type="ECO:0000313" key="3">
    <source>
        <dbReference type="Proteomes" id="UP000179258"/>
    </source>
</evidence>
<evidence type="ECO:0000313" key="2">
    <source>
        <dbReference type="EMBL" id="OHA68964.1"/>
    </source>
</evidence>
<dbReference type="AlphaFoldDB" id="A0A1G2R7Z7"/>
<organism evidence="2 3">
    <name type="scientific">Candidatus Wildermuthbacteria bacterium RIFCSPHIGHO2_02_FULL_47_17</name>
    <dbReference type="NCBI Taxonomy" id="1802452"/>
    <lineage>
        <taxon>Bacteria</taxon>
        <taxon>Candidatus Wildermuthiibacteriota</taxon>
    </lineage>
</organism>
<dbReference type="EMBL" id="MHTX01000003">
    <property type="protein sequence ID" value="OHA68964.1"/>
    <property type="molecule type" value="Genomic_DNA"/>
</dbReference>
<gene>
    <name evidence="2" type="ORF">A3D59_00800</name>
</gene>
<evidence type="ECO:0008006" key="4">
    <source>
        <dbReference type="Google" id="ProtNLM"/>
    </source>
</evidence>
<proteinExistence type="predicted"/>
<keyword evidence="1" id="KW-1133">Transmembrane helix</keyword>
<evidence type="ECO:0000256" key="1">
    <source>
        <dbReference type="SAM" id="Phobius"/>
    </source>
</evidence>
<accession>A0A1G2R7Z7</accession>
<dbReference type="Proteomes" id="UP000179258">
    <property type="component" value="Unassembled WGS sequence"/>
</dbReference>
<comment type="caution">
    <text evidence="2">The sequence shown here is derived from an EMBL/GenBank/DDBJ whole genome shotgun (WGS) entry which is preliminary data.</text>
</comment>